<evidence type="ECO:0000313" key="2">
    <source>
        <dbReference type="EMBL" id="AEW94087.1"/>
    </source>
</evidence>
<dbReference type="RefSeq" id="WP_014627684.1">
    <property type="nucleotide sequence ID" value="NC_016111.1"/>
</dbReference>
<keyword evidence="3" id="KW-1185">Reference proteome</keyword>
<reference evidence="3" key="1">
    <citation type="submission" date="2011-12" db="EMBL/GenBank/DDBJ databases">
        <title>Complete genome sequence of Streptomyces cattleya strain DSM 46488.</title>
        <authorList>
            <person name="Ou H.-Y."/>
            <person name="Li P."/>
            <person name="Zhao C."/>
            <person name="O'Hagan D."/>
            <person name="Deng Z."/>
        </authorList>
    </citation>
    <scope>NUCLEOTIDE SEQUENCE [LARGE SCALE GENOMIC DNA]</scope>
    <source>
        <strain evidence="3">ATCC 35852 / DSM 46488 / JCM 4925 / NBRC 14057 / NRRL 8057</strain>
    </source>
</reference>
<dbReference type="KEGG" id="scy:SCATT_17160"/>
<name>G8WP54_STREN</name>
<dbReference type="PATRIC" id="fig|1003195.29.peg.1724"/>
<sequence length="44" mass="4394">MPAATEPGTEAEEPVKVTSTEGGDQPDRAPEEASDLVGAVVLAA</sequence>
<evidence type="ECO:0000256" key="1">
    <source>
        <dbReference type="SAM" id="MobiDB-lite"/>
    </source>
</evidence>
<dbReference type="Proteomes" id="UP000007842">
    <property type="component" value="Chromosome"/>
</dbReference>
<dbReference type="EMBL" id="CP003219">
    <property type="protein sequence ID" value="AEW94087.1"/>
    <property type="molecule type" value="Genomic_DNA"/>
</dbReference>
<gene>
    <name evidence="2" type="ordered locus">SCATT_17160</name>
</gene>
<feature type="region of interest" description="Disordered" evidence="1">
    <location>
        <begin position="1"/>
        <end position="37"/>
    </location>
</feature>
<protein>
    <submittedName>
        <fullName evidence="2">Uncharacterized protein</fullName>
    </submittedName>
</protein>
<organism evidence="2 3">
    <name type="scientific">Streptantibioticus cattleyicolor (strain ATCC 35852 / DSM 46488 / JCM 4925 / NBRC 14057 / NRRL 8057)</name>
    <name type="common">Streptomyces cattleya</name>
    <dbReference type="NCBI Taxonomy" id="1003195"/>
    <lineage>
        <taxon>Bacteria</taxon>
        <taxon>Bacillati</taxon>
        <taxon>Actinomycetota</taxon>
        <taxon>Actinomycetes</taxon>
        <taxon>Kitasatosporales</taxon>
        <taxon>Streptomycetaceae</taxon>
        <taxon>Streptantibioticus</taxon>
    </lineage>
</organism>
<accession>G8WP54</accession>
<proteinExistence type="predicted"/>
<dbReference type="AlphaFoldDB" id="G8WP54"/>
<dbReference type="HOGENOM" id="CLU_3222485_0_0_11"/>
<evidence type="ECO:0000313" key="3">
    <source>
        <dbReference type="Proteomes" id="UP000007842"/>
    </source>
</evidence>